<evidence type="ECO:0000313" key="7">
    <source>
        <dbReference type="Proteomes" id="UP001597361"/>
    </source>
</evidence>
<dbReference type="EMBL" id="JBHUHR010000045">
    <property type="protein sequence ID" value="MFD2036679.1"/>
    <property type="molecule type" value="Genomic_DNA"/>
</dbReference>
<dbReference type="Pfam" id="PF08281">
    <property type="entry name" value="Sigma70_r4_2"/>
    <property type="match status" value="1"/>
</dbReference>
<comment type="similarity">
    <text evidence="1">Belongs to the sigma-70 factor family. ECF subfamily.</text>
</comment>
<evidence type="ECO:0000256" key="1">
    <source>
        <dbReference type="ARBA" id="ARBA00010641"/>
    </source>
</evidence>
<dbReference type="Gene3D" id="1.10.10.10">
    <property type="entry name" value="Winged helix-like DNA-binding domain superfamily/Winged helix DNA-binding domain"/>
    <property type="match status" value="1"/>
</dbReference>
<dbReference type="InterPro" id="IPR007627">
    <property type="entry name" value="RNA_pol_sigma70_r2"/>
</dbReference>
<dbReference type="SUPFAM" id="SSF88946">
    <property type="entry name" value="Sigma2 domain of RNA polymerase sigma factors"/>
    <property type="match status" value="1"/>
</dbReference>
<dbReference type="InterPro" id="IPR014327">
    <property type="entry name" value="RNA_pol_sigma70_bacteroid"/>
</dbReference>
<evidence type="ECO:0000259" key="5">
    <source>
        <dbReference type="SMART" id="SM00421"/>
    </source>
</evidence>
<dbReference type="CDD" id="cd06171">
    <property type="entry name" value="Sigma70_r4"/>
    <property type="match status" value="1"/>
</dbReference>
<evidence type="ECO:0000256" key="4">
    <source>
        <dbReference type="ARBA" id="ARBA00023163"/>
    </source>
</evidence>
<sequence length="190" mass="22270">MQPYQSIDSKIINHLQKGNQEAYRQIFDIYYESLCRFSYTYLHDESNAEDIVQDTFIVLWKNRGKIISPLALKSFLYTITKNKCLNFLKNKRNNTLEINDSHLDLDTDFEDKVLEEEVYRKLEMALSNLPPQSKKIIDLYLQGFKNQEIADQLGVSINTVKTLKKNIYTSLRKTLASNISLVVLFKDFLQ</sequence>
<dbReference type="InterPro" id="IPR014284">
    <property type="entry name" value="RNA_pol_sigma-70_dom"/>
</dbReference>
<dbReference type="PANTHER" id="PTHR43133:SF46">
    <property type="entry name" value="RNA POLYMERASE SIGMA-70 FACTOR ECF SUBFAMILY"/>
    <property type="match status" value="1"/>
</dbReference>
<dbReference type="InterPro" id="IPR036388">
    <property type="entry name" value="WH-like_DNA-bd_sf"/>
</dbReference>
<keyword evidence="3" id="KW-0731">Sigma factor</keyword>
<organism evidence="6 7">
    <name type="scientific">Belliella marina</name>
    <dbReference type="NCBI Taxonomy" id="1644146"/>
    <lineage>
        <taxon>Bacteria</taxon>
        <taxon>Pseudomonadati</taxon>
        <taxon>Bacteroidota</taxon>
        <taxon>Cytophagia</taxon>
        <taxon>Cytophagales</taxon>
        <taxon>Cyclobacteriaceae</taxon>
        <taxon>Belliella</taxon>
    </lineage>
</organism>
<dbReference type="PANTHER" id="PTHR43133">
    <property type="entry name" value="RNA POLYMERASE ECF-TYPE SIGMA FACTO"/>
    <property type="match status" value="1"/>
</dbReference>
<dbReference type="InterPro" id="IPR039425">
    <property type="entry name" value="RNA_pol_sigma-70-like"/>
</dbReference>
<dbReference type="NCBIfam" id="TIGR02937">
    <property type="entry name" value="sigma70-ECF"/>
    <property type="match status" value="1"/>
</dbReference>
<gene>
    <name evidence="6" type="ORF">ACFSKL_17880</name>
</gene>
<dbReference type="SMART" id="SM00421">
    <property type="entry name" value="HTH_LUXR"/>
    <property type="match status" value="1"/>
</dbReference>
<protein>
    <submittedName>
        <fullName evidence="6">RNA polymerase sigma factor</fullName>
    </submittedName>
</protein>
<dbReference type="Gene3D" id="1.10.1740.10">
    <property type="match status" value="1"/>
</dbReference>
<comment type="caution">
    <text evidence="6">The sequence shown here is derived from an EMBL/GenBank/DDBJ whole genome shotgun (WGS) entry which is preliminary data.</text>
</comment>
<evidence type="ECO:0000313" key="6">
    <source>
        <dbReference type="EMBL" id="MFD2036679.1"/>
    </source>
</evidence>
<accession>A0ABW4VPT9</accession>
<evidence type="ECO:0000256" key="2">
    <source>
        <dbReference type="ARBA" id="ARBA00023015"/>
    </source>
</evidence>
<keyword evidence="2" id="KW-0805">Transcription regulation</keyword>
<dbReference type="RefSeq" id="WP_376887935.1">
    <property type="nucleotide sequence ID" value="NZ_JBHUHR010000045.1"/>
</dbReference>
<dbReference type="InterPro" id="IPR013325">
    <property type="entry name" value="RNA_pol_sigma_r2"/>
</dbReference>
<dbReference type="PRINTS" id="PR00038">
    <property type="entry name" value="HTHLUXR"/>
</dbReference>
<feature type="domain" description="HTH luxR-type" evidence="5">
    <location>
        <begin position="126"/>
        <end position="185"/>
    </location>
</feature>
<dbReference type="Proteomes" id="UP001597361">
    <property type="component" value="Unassembled WGS sequence"/>
</dbReference>
<evidence type="ECO:0000256" key="3">
    <source>
        <dbReference type="ARBA" id="ARBA00023082"/>
    </source>
</evidence>
<proteinExistence type="inferred from homology"/>
<keyword evidence="4" id="KW-0804">Transcription</keyword>
<reference evidence="7" key="1">
    <citation type="journal article" date="2019" name="Int. J. Syst. Evol. Microbiol.">
        <title>The Global Catalogue of Microorganisms (GCM) 10K type strain sequencing project: providing services to taxonomists for standard genome sequencing and annotation.</title>
        <authorList>
            <consortium name="The Broad Institute Genomics Platform"/>
            <consortium name="The Broad Institute Genome Sequencing Center for Infectious Disease"/>
            <person name="Wu L."/>
            <person name="Ma J."/>
        </authorList>
    </citation>
    <scope>NUCLEOTIDE SEQUENCE [LARGE SCALE GENOMIC DNA]</scope>
    <source>
        <strain evidence="7">CGMCC 1.15180</strain>
    </source>
</reference>
<keyword evidence="7" id="KW-1185">Reference proteome</keyword>
<dbReference type="NCBIfam" id="TIGR02985">
    <property type="entry name" value="Sig70_bacteroi1"/>
    <property type="match status" value="1"/>
</dbReference>
<dbReference type="InterPro" id="IPR013324">
    <property type="entry name" value="RNA_pol_sigma_r3/r4-like"/>
</dbReference>
<dbReference type="Pfam" id="PF04542">
    <property type="entry name" value="Sigma70_r2"/>
    <property type="match status" value="1"/>
</dbReference>
<name>A0ABW4VPT9_9BACT</name>
<dbReference type="SUPFAM" id="SSF88659">
    <property type="entry name" value="Sigma3 and sigma4 domains of RNA polymerase sigma factors"/>
    <property type="match status" value="1"/>
</dbReference>
<dbReference type="InterPro" id="IPR000792">
    <property type="entry name" value="Tscrpt_reg_LuxR_C"/>
</dbReference>
<dbReference type="InterPro" id="IPR013249">
    <property type="entry name" value="RNA_pol_sigma70_r4_t2"/>
</dbReference>